<protein>
    <submittedName>
        <fullName evidence="3">GIY-YIG nuclease family protein</fullName>
    </submittedName>
</protein>
<evidence type="ECO:0000313" key="4">
    <source>
        <dbReference type="Proteomes" id="UP001230035"/>
    </source>
</evidence>
<accession>A0ABT6XSP3</accession>
<evidence type="ECO:0000256" key="1">
    <source>
        <dbReference type="ARBA" id="ARBA00007435"/>
    </source>
</evidence>
<gene>
    <name evidence="3" type="ORF">QHT84_10395</name>
</gene>
<dbReference type="Gene3D" id="3.40.1440.10">
    <property type="entry name" value="GIY-YIG endonuclease"/>
    <property type="match status" value="1"/>
</dbReference>
<evidence type="ECO:0000259" key="2">
    <source>
        <dbReference type="PROSITE" id="PS50164"/>
    </source>
</evidence>
<comment type="caution">
    <text evidence="3">The sequence shown here is derived from an EMBL/GenBank/DDBJ whole genome shotgun (WGS) entry which is preliminary data.</text>
</comment>
<dbReference type="CDD" id="cd10449">
    <property type="entry name" value="GIY-YIG_SLX1_like"/>
    <property type="match status" value="1"/>
</dbReference>
<proteinExistence type="inferred from homology"/>
<dbReference type="Pfam" id="PF01541">
    <property type="entry name" value="GIY-YIG"/>
    <property type="match status" value="1"/>
</dbReference>
<reference evidence="3 4" key="1">
    <citation type="submission" date="2023-05" db="EMBL/GenBank/DDBJ databases">
        <title>Flavobacterium sedimenti sp. nov., isolated from the sediment.</title>
        <authorList>
            <person name="Wu N."/>
        </authorList>
    </citation>
    <scope>NUCLEOTIDE SEQUENCE [LARGE SCALE GENOMIC DNA]</scope>
    <source>
        <strain evidence="3 4">YZ-48</strain>
    </source>
</reference>
<dbReference type="EMBL" id="JASGBP010000006">
    <property type="protein sequence ID" value="MDI9257822.1"/>
    <property type="molecule type" value="Genomic_DNA"/>
</dbReference>
<dbReference type="RefSeq" id="WP_283239497.1">
    <property type="nucleotide sequence ID" value="NZ_JASGBP010000006.1"/>
</dbReference>
<dbReference type="Proteomes" id="UP001230035">
    <property type="component" value="Unassembled WGS sequence"/>
</dbReference>
<dbReference type="InterPro" id="IPR035901">
    <property type="entry name" value="GIY-YIG_endonuc_sf"/>
</dbReference>
<dbReference type="SUPFAM" id="SSF82771">
    <property type="entry name" value="GIY-YIG endonuclease"/>
    <property type="match status" value="1"/>
</dbReference>
<comment type="similarity">
    <text evidence="1">Belongs to the UPF0213 family.</text>
</comment>
<keyword evidence="4" id="KW-1185">Reference proteome</keyword>
<dbReference type="PANTHER" id="PTHR34477:SF1">
    <property type="entry name" value="UPF0213 PROTEIN YHBQ"/>
    <property type="match status" value="1"/>
</dbReference>
<dbReference type="PANTHER" id="PTHR34477">
    <property type="entry name" value="UPF0213 PROTEIN YHBQ"/>
    <property type="match status" value="1"/>
</dbReference>
<dbReference type="PROSITE" id="PS50164">
    <property type="entry name" value="GIY_YIG"/>
    <property type="match status" value="1"/>
</dbReference>
<dbReference type="InterPro" id="IPR050190">
    <property type="entry name" value="UPF0213_domain"/>
</dbReference>
<sequence length="82" mass="9980">MEYYVYILKSEIDGRLYKGHTSNIEKRVEEHNFGMTKSTKGYRPWSLVYFEKFQTRDEAIEREKYYKTGIGREFIKNLLNNK</sequence>
<feature type="domain" description="GIY-YIG" evidence="2">
    <location>
        <begin position="1"/>
        <end position="76"/>
    </location>
</feature>
<organism evidence="3 4">
    <name type="scientific">Flavobacterium sedimenticola</name>
    <dbReference type="NCBI Taxonomy" id="3043286"/>
    <lineage>
        <taxon>Bacteria</taxon>
        <taxon>Pseudomonadati</taxon>
        <taxon>Bacteroidota</taxon>
        <taxon>Flavobacteriia</taxon>
        <taxon>Flavobacteriales</taxon>
        <taxon>Flavobacteriaceae</taxon>
        <taxon>Flavobacterium</taxon>
    </lineage>
</organism>
<dbReference type="InterPro" id="IPR000305">
    <property type="entry name" value="GIY-YIG_endonuc"/>
</dbReference>
<name>A0ABT6XSP3_9FLAO</name>
<evidence type="ECO:0000313" key="3">
    <source>
        <dbReference type="EMBL" id="MDI9257822.1"/>
    </source>
</evidence>